<dbReference type="GO" id="GO:0004674">
    <property type="term" value="F:protein serine/threonine kinase activity"/>
    <property type="evidence" value="ECO:0007669"/>
    <property type="project" value="UniProtKB-KW"/>
</dbReference>
<evidence type="ECO:0000313" key="4">
    <source>
        <dbReference type="EMBL" id="AWW40881.1"/>
    </source>
</evidence>
<feature type="region of interest" description="Disordered" evidence="2">
    <location>
        <begin position="1"/>
        <end position="83"/>
    </location>
</feature>
<evidence type="ECO:0000313" key="5">
    <source>
        <dbReference type="Proteomes" id="UP000249616"/>
    </source>
</evidence>
<proteinExistence type="predicted"/>
<dbReference type="Proteomes" id="UP000249616">
    <property type="component" value="Chromosome"/>
</dbReference>
<organism evidence="4 5">
    <name type="scientific">Streptomyces cadmiisoli</name>
    <dbReference type="NCBI Taxonomy" id="2184053"/>
    <lineage>
        <taxon>Bacteria</taxon>
        <taxon>Bacillati</taxon>
        <taxon>Actinomycetota</taxon>
        <taxon>Actinomycetes</taxon>
        <taxon>Kitasatosporales</taxon>
        <taxon>Streptomycetaceae</taxon>
        <taxon>Streptomyces</taxon>
        <taxon>Streptomyces aurantiacus group</taxon>
    </lineage>
</organism>
<feature type="compositionally biased region" description="Pro residues" evidence="2">
    <location>
        <begin position="53"/>
        <end position="62"/>
    </location>
</feature>
<dbReference type="RefSeq" id="WP_112440311.1">
    <property type="nucleotide sequence ID" value="NZ_CBDRHE010000012.1"/>
</dbReference>
<evidence type="ECO:0000259" key="3">
    <source>
        <dbReference type="Pfam" id="PF13581"/>
    </source>
</evidence>
<feature type="domain" description="Histidine kinase/HSP90-like ATPase" evidence="3">
    <location>
        <begin position="90"/>
        <end position="205"/>
    </location>
</feature>
<accession>A0A2Z4J6W1</accession>
<dbReference type="SUPFAM" id="SSF55874">
    <property type="entry name" value="ATPase domain of HSP90 chaperone/DNA topoisomerase II/histidine kinase"/>
    <property type="match status" value="1"/>
</dbReference>
<feature type="region of interest" description="Disordered" evidence="2">
    <location>
        <begin position="214"/>
        <end position="246"/>
    </location>
</feature>
<dbReference type="InterPro" id="IPR003594">
    <property type="entry name" value="HATPase_dom"/>
</dbReference>
<dbReference type="CDD" id="cd16936">
    <property type="entry name" value="HATPase_RsbW-like"/>
    <property type="match status" value="1"/>
</dbReference>
<gene>
    <name evidence="4" type="ORF">DN051_32880</name>
</gene>
<feature type="compositionally biased region" description="Low complexity" evidence="2">
    <location>
        <begin position="214"/>
        <end position="231"/>
    </location>
</feature>
<keyword evidence="5" id="KW-1185">Reference proteome</keyword>
<dbReference type="AlphaFoldDB" id="A0A2Z4J6W1"/>
<keyword evidence="1" id="KW-0723">Serine/threonine-protein kinase</keyword>
<dbReference type="InterPro" id="IPR036890">
    <property type="entry name" value="HATPase_C_sf"/>
</dbReference>
<dbReference type="GO" id="GO:0005524">
    <property type="term" value="F:ATP binding"/>
    <property type="evidence" value="ECO:0007669"/>
    <property type="project" value="UniProtKB-KW"/>
</dbReference>
<evidence type="ECO:0000256" key="2">
    <source>
        <dbReference type="SAM" id="MobiDB-lite"/>
    </source>
</evidence>
<dbReference type="EMBL" id="CP030073">
    <property type="protein sequence ID" value="AWW40881.1"/>
    <property type="molecule type" value="Genomic_DNA"/>
</dbReference>
<protein>
    <submittedName>
        <fullName evidence="4">ATP-binding protein</fullName>
    </submittedName>
</protein>
<reference evidence="4 5" key="1">
    <citation type="journal article" date="2019" name="Int. J. Syst. Evol. Microbiol.">
        <title>Streptomyces cadmiisoli sp. nov., a novel actinomycete isolated from cadmium-contaminated soil.</title>
        <authorList>
            <person name="Li K."/>
            <person name="Tang X."/>
            <person name="Zhao J."/>
            <person name="Guo Y."/>
            <person name="Tang Y."/>
            <person name="Gao J."/>
        </authorList>
    </citation>
    <scope>NUCLEOTIDE SEQUENCE [LARGE SCALE GENOMIC DNA]</scope>
    <source>
        <strain evidence="4 5">ZFG47</strain>
    </source>
</reference>
<keyword evidence="1" id="KW-0418">Kinase</keyword>
<evidence type="ECO:0000256" key="1">
    <source>
        <dbReference type="ARBA" id="ARBA00022527"/>
    </source>
</evidence>
<name>A0A2Z4J6W1_9ACTN</name>
<keyword evidence="4" id="KW-0547">Nucleotide-binding</keyword>
<sequence length="246" mass="25821">MAPPSLPHPLDRLPEDEWPGLLPGPPVRLSAPEPFGRPAGAERAPRTAQTPHVPHPPQPPGGERPGRLPGPSGPDPLASGDLRRPHTFVLPAAPESVAAARASVRATLTAWHIDIDVVDSALVVLSELVTNAVTHSASERIVCRLHGTADRLRIEVEDQSRGASLPAPRHAGPDDQSGRGLLLVEALCSDWGVRETPQRSGRVVWAELSTEPADAAPITPTPTAFAARPVPHSAEGSLPDAPTALP</sequence>
<dbReference type="PANTHER" id="PTHR35526:SF3">
    <property type="entry name" value="ANTI-SIGMA-F FACTOR RSBW"/>
    <property type="match status" value="1"/>
</dbReference>
<dbReference type="Pfam" id="PF13581">
    <property type="entry name" value="HATPase_c_2"/>
    <property type="match status" value="1"/>
</dbReference>
<keyword evidence="4" id="KW-0067">ATP-binding</keyword>
<dbReference type="PANTHER" id="PTHR35526">
    <property type="entry name" value="ANTI-SIGMA-F FACTOR RSBW-RELATED"/>
    <property type="match status" value="1"/>
</dbReference>
<dbReference type="InterPro" id="IPR050267">
    <property type="entry name" value="Anti-sigma-factor_SerPK"/>
</dbReference>
<keyword evidence="1" id="KW-0808">Transferase</keyword>
<dbReference type="Gene3D" id="3.30.565.10">
    <property type="entry name" value="Histidine kinase-like ATPase, C-terminal domain"/>
    <property type="match status" value="1"/>
</dbReference>
<dbReference type="KEGG" id="scad:DN051_32880"/>